<name>A0AAD9L104_RIDPI</name>
<organism evidence="12 13">
    <name type="scientific">Ridgeia piscesae</name>
    <name type="common">Tubeworm</name>
    <dbReference type="NCBI Taxonomy" id="27915"/>
    <lineage>
        <taxon>Eukaryota</taxon>
        <taxon>Metazoa</taxon>
        <taxon>Spiralia</taxon>
        <taxon>Lophotrochozoa</taxon>
        <taxon>Annelida</taxon>
        <taxon>Polychaeta</taxon>
        <taxon>Sedentaria</taxon>
        <taxon>Canalipalpata</taxon>
        <taxon>Sabellida</taxon>
        <taxon>Siboglinidae</taxon>
        <taxon>Ridgeia</taxon>
    </lineage>
</organism>
<dbReference type="InterPro" id="IPR000849">
    <property type="entry name" value="Sugar_P_transporter"/>
</dbReference>
<reference evidence="12" key="1">
    <citation type="journal article" date="2023" name="Mol. Biol. Evol.">
        <title>Third-Generation Sequencing Reveals the Adaptive Role of the Epigenome in Three Deep-Sea Polychaetes.</title>
        <authorList>
            <person name="Perez M."/>
            <person name="Aroh O."/>
            <person name="Sun Y."/>
            <person name="Lan Y."/>
            <person name="Juniper S.K."/>
            <person name="Young C.R."/>
            <person name="Angers B."/>
            <person name="Qian P.Y."/>
        </authorList>
    </citation>
    <scope>NUCLEOTIDE SEQUENCE</scope>
    <source>
        <strain evidence="12">R07B-5</strain>
    </source>
</reference>
<feature type="transmembrane region" description="Helical" evidence="10">
    <location>
        <begin position="359"/>
        <end position="379"/>
    </location>
</feature>
<accession>A0AAD9L104</accession>
<dbReference type="SUPFAM" id="SSF103473">
    <property type="entry name" value="MFS general substrate transporter"/>
    <property type="match status" value="1"/>
</dbReference>
<evidence type="ECO:0000256" key="1">
    <source>
        <dbReference type="ARBA" id="ARBA00004141"/>
    </source>
</evidence>
<feature type="transmembrane region" description="Helical" evidence="10">
    <location>
        <begin position="86"/>
        <end position="108"/>
    </location>
</feature>
<feature type="transmembrane region" description="Helical" evidence="10">
    <location>
        <begin position="62"/>
        <end position="79"/>
    </location>
</feature>
<dbReference type="Gene3D" id="1.20.1250.20">
    <property type="entry name" value="MFS general substrate transporter like domains"/>
    <property type="match status" value="2"/>
</dbReference>
<keyword evidence="7 10" id="KW-0472">Membrane</keyword>
<dbReference type="InterPro" id="IPR011701">
    <property type="entry name" value="MFS"/>
</dbReference>
<dbReference type="InterPro" id="IPR036259">
    <property type="entry name" value="MFS_trans_sf"/>
</dbReference>
<evidence type="ECO:0000256" key="9">
    <source>
        <dbReference type="ARBA" id="ARBA00042039"/>
    </source>
</evidence>
<feature type="transmembrane region" description="Helical" evidence="10">
    <location>
        <begin position="433"/>
        <end position="455"/>
    </location>
</feature>
<feature type="transmembrane region" description="Helical" evidence="10">
    <location>
        <begin position="307"/>
        <end position="326"/>
    </location>
</feature>
<evidence type="ECO:0000256" key="7">
    <source>
        <dbReference type="ARBA" id="ARBA00023136"/>
    </source>
</evidence>
<feature type="transmembrane region" description="Helical" evidence="10">
    <location>
        <begin position="7"/>
        <end position="25"/>
    </location>
</feature>
<feature type="transmembrane region" description="Helical" evidence="10">
    <location>
        <begin position="467"/>
        <end position="485"/>
    </location>
</feature>
<dbReference type="EMBL" id="JAODUO010000417">
    <property type="protein sequence ID" value="KAK2180995.1"/>
    <property type="molecule type" value="Genomic_DNA"/>
</dbReference>
<evidence type="ECO:0000313" key="13">
    <source>
        <dbReference type="Proteomes" id="UP001209878"/>
    </source>
</evidence>
<evidence type="ECO:0000256" key="8">
    <source>
        <dbReference type="ARBA" id="ARBA00041091"/>
    </source>
</evidence>
<keyword evidence="5 10" id="KW-0812">Transmembrane</keyword>
<evidence type="ECO:0000256" key="5">
    <source>
        <dbReference type="ARBA" id="ARBA00022692"/>
    </source>
</evidence>
<evidence type="ECO:0000256" key="10">
    <source>
        <dbReference type="SAM" id="Phobius"/>
    </source>
</evidence>
<keyword evidence="4" id="KW-0762">Sugar transport</keyword>
<evidence type="ECO:0000313" key="12">
    <source>
        <dbReference type="EMBL" id="KAK2180995.1"/>
    </source>
</evidence>
<feature type="transmembrane region" description="Helical" evidence="10">
    <location>
        <begin position="265"/>
        <end position="287"/>
    </location>
</feature>
<evidence type="ECO:0000256" key="6">
    <source>
        <dbReference type="ARBA" id="ARBA00022989"/>
    </source>
</evidence>
<feature type="transmembrane region" description="Helical" evidence="10">
    <location>
        <begin position="153"/>
        <end position="173"/>
    </location>
</feature>
<dbReference type="InterPro" id="IPR020846">
    <property type="entry name" value="MFS_dom"/>
</dbReference>
<proteinExistence type="inferred from homology"/>
<feature type="transmembrane region" description="Helical" evidence="10">
    <location>
        <begin position="179"/>
        <end position="200"/>
    </location>
</feature>
<sequence>MPLFFRYKLFILIFTFLAYMTFHLSRKPISVVKNVLHQNCTNCSWAPFGQSNYSELLGSLDYAFLFAYAVGMFISGHLAERLNLRYFLCGGMLLSGLFTALFGLARYWKIHSLPYFIVVQVFGGLVQSSGWPSVVTCVANWNGKGNRGVVMGIWNSHTSVGNILGSLISGAFVNDNWGLSFIVPGVIIAVMGVLIFIFLVPRPEDVGCPNPNMMDLQAIDIPGSIQEKEDEDKKEEEDDITIPLVEGQHKEEPVTFLRALKIPGVIEFSLCLFFAKLVSYTFLFWLPSYIRSTMPKTQDMDEKAADLSTFFDVGGIVGGVAAGVISDRTGGRASICLVMLFLAAPMMFIYQHFGHINSALNIGLLLVCGAFVNGPYALITTAVSADLGTHPQLRGNARALATVTAIIDGTGSMGAALGPLLTGLITPYGWQNVFFMLIAADICALLVSVYIIVSTHGGIVRVISQQASVIACSSVIAYCPVSFTWRTAGVSGFLTLVFLTIFYTYTNMIATDVMPRDGMQFPS</sequence>
<dbReference type="GO" id="GO:0022857">
    <property type="term" value="F:transmembrane transporter activity"/>
    <property type="evidence" value="ECO:0007669"/>
    <property type="project" value="InterPro"/>
</dbReference>
<keyword evidence="3" id="KW-0813">Transport</keyword>
<dbReference type="GO" id="GO:0016020">
    <property type="term" value="C:membrane"/>
    <property type="evidence" value="ECO:0007669"/>
    <property type="project" value="UniProtKB-SubCell"/>
</dbReference>
<dbReference type="PANTHER" id="PTHR43184">
    <property type="entry name" value="MAJOR FACILITATOR SUPERFAMILY TRANSPORTER 16, ISOFORM B"/>
    <property type="match status" value="1"/>
</dbReference>
<feature type="transmembrane region" description="Helical" evidence="10">
    <location>
        <begin position="491"/>
        <end position="510"/>
    </location>
</feature>
<comment type="similarity">
    <text evidence="2">Belongs to the major facilitator superfamily. Organophosphate:Pi antiporter (OPA) (TC 2.A.1.4) family.</text>
</comment>
<evidence type="ECO:0000259" key="11">
    <source>
        <dbReference type="PROSITE" id="PS50850"/>
    </source>
</evidence>
<comment type="subcellular location">
    <subcellularLocation>
        <location evidence="1">Membrane</location>
        <topology evidence="1">Multi-pass membrane protein</topology>
    </subcellularLocation>
</comment>
<feature type="domain" description="Major facilitator superfamily (MFS) profile" evidence="11">
    <location>
        <begin position="11"/>
        <end position="456"/>
    </location>
</feature>
<dbReference type="PROSITE" id="PS50850">
    <property type="entry name" value="MFS"/>
    <property type="match status" value="1"/>
</dbReference>
<keyword evidence="13" id="KW-1185">Reference proteome</keyword>
<dbReference type="PANTHER" id="PTHR43184:SF12">
    <property type="entry name" value="SUGAR PHOSPHATE EXCHANGER 3"/>
    <property type="match status" value="1"/>
</dbReference>
<feature type="transmembrane region" description="Helical" evidence="10">
    <location>
        <begin position="333"/>
        <end position="353"/>
    </location>
</feature>
<evidence type="ECO:0000256" key="2">
    <source>
        <dbReference type="ARBA" id="ARBA00009598"/>
    </source>
</evidence>
<evidence type="ECO:0000256" key="4">
    <source>
        <dbReference type="ARBA" id="ARBA00022597"/>
    </source>
</evidence>
<dbReference type="AlphaFoldDB" id="A0AAD9L104"/>
<comment type="caution">
    <text evidence="12">The sequence shown here is derived from an EMBL/GenBank/DDBJ whole genome shotgun (WGS) entry which is preliminary data.</text>
</comment>
<keyword evidence="6 10" id="KW-1133">Transmembrane helix</keyword>
<protein>
    <recommendedName>
        <fullName evidence="8">Sugar phosphate exchanger 3</fullName>
    </recommendedName>
    <alternativeName>
        <fullName evidence="9">Solute carrier family 37 member 3</fullName>
    </alternativeName>
</protein>
<evidence type="ECO:0000256" key="3">
    <source>
        <dbReference type="ARBA" id="ARBA00022448"/>
    </source>
</evidence>
<feature type="transmembrane region" description="Helical" evidence="10">
    <location>
        <begin position="399"/>
        <end position="421"/>
    </location>
</feature>
<dbReference type="Proteomes" id="UP001209878">
    <property type="component" value="Unassembled WGS sequence"/>
</dbReference>
<dbReference type="FunFam" id="1.20.1250.20:FF:000028">
    <property type="entry name" value="Sugar phosphate exchanger 3 isoform 1"/>
    <property type="match status" value="1"/>
</dbReference>
<dbReference type="Pfam" id="PF07690">
    <property type="entry name" value="MFS_1"/>
    <property type="match status" value="1"/>
</dbReference>
<gene>
    <name evidence="12" type="ORF">NP493_418g02045</name>
</gene>
<dbReference type="PIRSF" id="PIRSF002808">
    <property type="entry name" value="Hexose_phosphate_transp"/>
    <property type="match status" value="1"/>
</dbReference>